<gene>
    <name evidence="2" type="ORF">LCGC14_0808570</name>
</gene>
<evidence type="ECO:0000313" key="2">
    <source>
        <dbReference type="EMBL" id="KKN32948.1"/>
    </source>
</evidence>
<sequence length="1614" mass="173524">MRSLDASLLTAQKDPVNNLVKIQLTQGANDDTYLITGTGFIYSMQHSEQRYSQKATVILDNSEGTFDAKTYGEDMYKGVISWGLVDATGTDKYSAAAPLYVVGQQFHSSPGHLLCILDLIGLFDLMGQDRASAEYVLEADDSQTVKTLLTSVIDGTIAPFSHTVGFTATYDSEDSLIDSMVPADAFRISLNDTRLDVVKRLLVLTKCVGRIEADGAVHIFVPAVDGPTWTVDTKQEVNDYVQPTSPNNNFRYRCSAVAGDQKTHATTEPTWPTTAGNTVVDDQVTWIAVAPDFEYTLDAGDHAFYKKARRERVVMPNFQKVDSHPASDDSYTGSAEHKPSSDLTPPSPYTSAEVREHKYMRLTSNEEAANVAAARLEADRLDAEKGSASVLVHCGAETMDYTKLKDSRHVTEDIVIGNIGYLTRHYRPNVWDMRFGFGDPRQGGFLGLDLPGDVEITEALAATDREAGQRLTLDWLLNRINGIRDGFIQTNNNQQLWLEMLQNDIDALLARDAITSNPWLRPVDWQQVRIVAGNLGYFGLIQDAIDDITDAASGKRYLVLVMPGEYAETIAMKAYVDVVGVSKHACRITGVGADTVASADNCLMANLTIAPANHSNNPLSTTSGHNGFNMVDVDILEANVSIASGRFERVYINGAAALTSDVLKIITNSEANKALFYDCVFEAGGITGLIDIVDLASGAWAEMHGCKIKAYIDETEILIGLDSNVSNKRQLICTNLSIDLIHAHTDAGYNSRLIGFTGSGTFFNCSFFVHRAGGQPETPNVLSAIDSGGVDFIGCDFGEFGVSAVIDINGDSKIIGCSFQTALKWSIKATVQFDGGDINIDSLNAAGSETLQVRNCRLQGSFTYTAGTWTIRVDGNSYFPDINMLTQNANITYQFSDLQTHLFPSSELTIASGAITVTRNFHTVETEGAAATDDLDTINGLTAGEEFVLKAANTGRTVVIKHNTGNIQTMAEADIFLDTTEKAVKCLYDGTNVIVFSEIVVGTHQAVTSAPTGFPNRSDSSISFVVGTRTFTIAPTGTSFDYYIAGARYTVSTSEDLIIAPTSGIHAIHYDGATLSETVNPSESQFDDLIVSKALVALVYWNATNGAVYILGDERHGAIMSGETHHWLHDNMGARWKTGLNASGYTLSTKSDAALKFDVSNGELYDEDIDHEIENGVASNQYEQVLQGDAEIPVLYRDGDPGHWKEQAASTLPYKNAGDNQNLAYNSLAGSTWGQTPCGNTKFVVYTLIASNDWQYPIKMVQGNAQYDSKSAALEGAQTEMTAWGTMPSPEFVILFRFIMQTGVYAGVKNAQIIEVTDFRAAEITGASAVEQDHGTLSGLSHDDHAQYILHSLATAANDFLVASGSGTYVKKTLAETLAILTHTVASHSDTSATGSELNTLTNNSMADTLHRHSELSASDGSPDAVLSLNSGGNALFLKVDPVFTLQNANATGFEYFEFGKTVASSFVRSGYVGEGSSGNENIYLAADIADVILIAAGDIILSPTGNVGIGVTDPDTKLEVFNAGNQLKLSFDGTDNAIFAVDTNGVLTITPSGAAVDFASKALINVLDLDLGTASAAGTLWAMLTAANAGTALLIKSRDSIDIHRARLGLSGG</sequence>
<name>A0A0F9SUW5_9ZZZZ</name>
<protein>
    <submittedName>
        <fullName evidence="2">Uncharacterized protein</fullName>
    </submittedName>
</protein>
<accession>A0A0F9SUW5</accession>
<reference evidence="2" key="1">
    <citation type="journal article" date="2015" name="Nature">
        <title>Complex archaea that bridge the gap between prokaryotes and eukaryotes.</title>
        <authorList>
            <person name="Spang A."/>
            <person name="Saw J.H."/>
            <person name="Jorgensen S.L."/>
            <person name="Zaremba-Niedzwiedzka K."/>
            <person name="Martijn J."/>
            <person name="Lind A.E."/>
            <person name="van Eijk R."/>
            <person name="Schleper C."/>
            <person name="Guy L."/>
            <person name="Ettema T.J."/>
        </authorList>
    </citation>
    <scope>NUCLEOTIDE SEQUENCE</scope>
</reference>
<dbReference type="EMBL" id="LAZR01002216">
    <property type="protein sequence ID" value="KKN32948.1"/>
    <property type="molecule type" value="Genomic_DNA"/>
</dbReference>
<feature type="non-terminal residue" evidence="2">
    <location>
        <position position="1614"/>
    </location>
</feature>
<dbReference type="Gene3D" id="2.160.20.10">
    <property type="entry name" value="Single-stranded right-handed beta-helix, Pectin lyase-like"/>
    <property type="match status" value="1"/>
</dbReference>
<proteinExistence type="predicted"/>
<feature type="region of interest" description="Disordered" evidence="1">
    <location>
        <begin position="316"/>
        <end position="350"/>
    </location>
</feature>
<comment type="caution">
    <text evidence="2">The sequence shown here is derived from an EMBL/GenBank/DDBJ whole genome shotgun (WGS) entry which is preliminary data.</text>
</comment>
<organism evidence="2">
    <name type="scientific">marine sediment metagenome</name>
    <dbReference type="NCBI Taxonomy" id="412755"/>
    <lineage>
        <taxon>unclassified sequences</taxon>
        <taxon>metagenomes</taxon>
        <taxon>ecological metagenomes</taxon>
    </lineage>
</organism>
<evidence type="ECO:0000256" key="1">
    <source>
        <dbReference type="SAM" id="MobiDB-lite"/>
    </source>
</evidence>
<dbReference type="InterPro" id="IPR012334">
    <property type="entry name" value="Pectin_lyas_fold"/>
</dbReference>